<dbReference type="AlphaFoldDB" id="A0A834YNM3"/>
<keyword evidence="4 6" id="KW-1133">Transmembrane helix</keyword>
<evidence type="ECO:0000256" key="2">
    <source>
        <dbReference type="ARBA" id="ARBA00007635"/>
    </source>
</evidence>
<dbReference type="InterPro" id="IPR000620">
    <property type="entry name" value="EamA_dom"/>
</dbReference>
<comment type="subcellular location">
    <subcellularLocation>
        <location evidence="1 6">Membrane</location>
        <topology evidence="1 6">Multi-pass membrane protein</topology>
    </subcellularLocation>
</comment>
<dbReference type="GO" id="GO:0016020">
    <property type="term" value="C:membrane"/>
    <property type="evidence" value="ECO:0007669"/>
    <property type="project" value="UniProtKB-SubCell"/>
</dbReference>
<gene>
    <name evidence="8" type="ORF">HHK36_025995</name>
</gene>
<organism evidence="8 9">
    <name type="scientific">Tetracentron sinense</name>
    <name type="common">Spur-leaf</name>
    <dbReference type="NCBI Taxonomy" id="13715"/>
    <lineage>
        <taxon>Eukaryota</taxon>
        <taxon>Viridiplantae</taxon>
        <taxon>Streptophyta</taxon>
        <taxon>Embryophyta</taxon>
        <taxon>Tracheophyta</taxon>
        <taxon>Spermatophyta</taxon>
        <taxon>Magnoliopsida</taxon>
        <taxon>Trochodendrales</taxon>
        <taxon>Trochodendraceae</taxon>
        <taxon>Tetracentron</taxon>
    </lineage>
</organism>
<keyword evidence="9" id="KW-1185">Reference proteome</keyword>
<feature type="domain" description="EamA" evidence="7">
    <location>
        <begin position="11"/>
        <end position="134"/>
    </location>
</feature>
<evidence type="ECO:0000313" key="8">
    <source>
        <dbReference type="EMBL" id="KAF8389302.1"/>
    </source>
</evidence>
<evidence type="ECO:0000256" key="5">
    <source>
        <dbReference type="ARBA" id="ARBA00023136"/>
    </source>
</evidence>
<accession>A0A834YNM3</accession>
<reference evidence="8 9" key="1">
    <citation type="submission" date="2020-04" db="EMBL/GenBank/DDBJ databases">
        <title>Plant Genome Project.</title>
        <authorList>
            <person name="Zhang R.-G."/>
        </authorList>
    </citation>
    <scope>NUCLEOTIDE SEQUENCE [LARGE SCALE GENOMIC DNA]</scope>
    <source>
        <strain evidence="8">YNK0</strain>
        <tissue evidence="8">Leaf</tissue>
    </source>
</reference>
<feature type="transmembrane region" description="Helical" evidence="6">
    <location>
        <begin position="39"/>
        <end position="59"/>
    </location>
</feature>
<evidence type="ECO:0000256" key="4">
    <source>
        <dbReference type="ARBA" id="ARBA00022989"/>
    </source>
</evidence>
<dbReference type="InterPro" id="IPR030184">
    <property type="entry name" value="WAT1-related"/>
</dbReference>
<dbReference type="InterPro" id="IPR037185">
    <property type="entry name" value="EmrE-like"/>
</dbReference>
<keyword evidence="5 6" id="KW-0472">Membrane</keyword>
<dbReference type="OrthoDB" id="1728340at2759"/>
<dbReference type="GO" id="GO:0022857">
    <property type="term" value="F:transmembrane transporter activity"/>
    <property type="evidence" value="ECO:0007669"/>
    <property type="project" value="InterPro"/>
</dbReference>
<comment type="similarity">
    <text evidence="2 6">Belongs to the drug/metabolite transporter (DMT) superfamily. Plant drug/metabolite exporter (P-DME) (TC 2.A.7.4) family.</text>
</comment>
<name>A0A834YNM3_TETSI</name>
<dbReference type="OMA" id="PLGCASW"/>
<evidence type="ECO:0000259" key="7">
    <source>
        <dbReference type="Pfam" id="PF00892"/>
    </source>
</evidence>
<dbReference type="SUPFAM" id="SSF103481">
    <property type="entry name" value="Multidrug resistance efflux transporter EmrE"/>
    <property type="match status" value="1"/>
</dbReference>
<dbReference type="Proteomes" id="UP000655225">
    <property type="component" value="Unassembled WGS sequence"/>
</dbReference>
<sequence length="189" mass="20478">MGCMRDYKPMIAMFALQVTSAVASLSIRAALIRGLNPRVFVVYRQAIATLFIAPIAYFSERKSTTKSSLTVRSFCLMFLASLVGITMDQIMYFEGLRLASSSIATAMTNLVPAITFLIAAFVGFSGSILVVGGLYVVIWGKAKDIENTQREANLNPGNGSTNIANESSKKCCKIDLSEPLLVENLSEVT</sequence>
<comment type="caution">
    <text evidence="8">The sequence shown here is derived from an EMBL/GenBank/DDBJ whole genome shotgun (WGS) entry which is preliminary data.</text>
</comment>
<keyword evidence="3 6" id="KW-0812">Transmembrane</keyword>
<dbReference type="PANTHER" id="PTHR31218">
    <property type="entry name" value="WAT1-RELATED PROTEIN"/>
    <property type="match status" value="1"/>
</dbReference>
<dbReference type="Pfam" id="PF00892">
    <property type="entry name" value="EamA"/>
    <property type="match status" value="1"/>
</dbReference>
<proteinExistence type="inferred from homology"/>
<feature type="transmembrane region" description="Helical" evidence="6">
    <location>
        <begin position="71"/>
        <end position="93"/>
    </location>
</feature>
<evidence type="ECO:0000256" key="3">
    <source>
        <dbReference type="ARBA" id="ARBA00022692"/>
    </source>
</evidence>
<feature type="transmembrane region" description="Helical" evidence="6">
    <location>
        <begin position="113"/>
        <end position="140"/>
    </location>
</feature>
<dbReference type="EMBL" id="JABCRI010000019">
    <property type="protein sequence ID" value="KAF8389302.1"/>
    <property type="molecule type" value="Genomic_DNA"/>
</dbReference>
<evidence type="ECO:0000313" key="9">
    <source>
        <dbReference type="Proteomes" id="UP000655225"/>
    </source>
</evidence>
<protein>
    <recommendedName>
        <fullName evidence="6">WAT1-related protein</fullName>
    </recommendedName>
</protein>
<comment type="caution">
    <text evidence="6">Lacks conserved residue(s) required for the propagation of feature annotation.</text>
</comment>
<evidence type="ECO:0000256" key="6">
    <source>
        <dbReference type="RuleBase" id="RU363077"/>
    </source>
</evidence>
<evidence type="ECO:0000256" key="1">
    <source>
        <dbReference type="ARBA" id="ARBA00004141"/>
    </source>
</evidence>